<dbReference type="InterPro" id="IPR012953">
    <property type="entry name" value="BOP1_N_dom"/>
</dbReference>
<dbReference type="InterPro" id="IPR028598">
    <property type="entry name" value="BOP1/Erb1"/>
</dbReference>
<keyword evidence="12" id="KW-1185">Reference proteome</keyword>
<dbReference type="GO" id="GO:0070545">
    <property type="term" value="C:PeBoW complex"/>
    <property type="evidence" value="ECO:0007669"/>
    <property type="project" value="TreeGrafter"/>
</dbReference>
<reference evidence="11" key="1">
    <citation type="submission" date="2020-05" db="UniProtKB">
        <authorList>
            <consortium name="EnsemblMetazoa"/>
        </authorList>
    </citation>
    <scope>IDENTIFICATION</scope>
    <source>
        <strain evidence="11">USDA</strain>
    </source>
</reference>
<evidence type="ECO:0000256" key="4">
    <source>
        <dbReference type="ARBA" id="ARBA00022737"/>
    </source>
</evidence>
<feature type="compositionally biased region" description="Acidic residues" evidence="9">
    <location>
        <begin position="48"/>
        <end position="58"/>
    </location>
</feature>
<evidence type="ECO:0000259" key="10">
    <source>
        <dbReference type="SMART" id="SM01035"/>
    </source>
</evidence>
<evidence type="ECO:0000256" key="6">
    <source>
        <dbReference type="ARBA" id="ARBA00055102"/>
    </source>
</evidence>
<dbReference type="InterPro" id="IPR015943">
    <property type="entry name" value="WD40/YVTN_repeat-like_dom_sf"/>
</dbReference>
<keyword evidence="2 7" id="KW-0698">rRNA processing</keyword>
<dbReference type="EnsemblMetazoa" id="SCAU014681-RA">
    <property type="protein sequence ID" value="SCAU014681-PA"/>
    <property type="gene ID" value="SCAU014681"/>
</dbReference>
<dbReference type="GO" id="GO:0043021">
    <property type="term" value="F:ribonucleoprotein complex binding"/>
    <property type="evidence" value="ECO:0007669"/>
    <property type="project" value="UniProtKB-UniRule"/>
</dbReference>
<dbReference type="OrthoDB" id="5571054at2759"/>
<accession>A0A1I8Q7T4</accession>
<dbReference type="FunFam" id="2.130.10.10:FF:000061">
    <property type="entry name" value="Ribosome biogenesis protein BOP1 homolog"/>
    <property type="match status" value="1"/>
</dbReference>
<dbReference type="Proteomes" id="UP000095300">
    <property type="component" value="Unassembled WGS sequence"/>
</dbReference>
<dbReference type="VEuPathDB" id="VectorBase:SCAU014681"/>
<feature type="domain" description="BOP1 N-terminal" evidence="10">
    <location>
        <begin position="235"/>
        <end position="500"/>
    </location>
</feature>
<dbReference type="InterPro" id="IPR036322">
    <property type="entry name" value="WD40_repeat_dom_sf"/>
</dbReference>
<evidence type="ECO:0000256" key="2">
    <source>
        <dbReference type="ARBA" id="ARBA00022552"/>
    </source>
</evidence>
<keyword evidence="3 8" id="KW-0853">WD repeat</keyword>
<evidence type="ECO:0000313" key="12">
    <source>
        <dbReference type="Proteomes" id="UP000095300"/>
    </source>
</evidence>
<dbReference type="Pfam" id="PF08145">
    <property type="entry name" value="BOP1NT"/>
    <property type="match status" value="1"/>
</dbReference>
<proteinExistence type="inferred from homology"/>
<keyword evidence="5 7" id="KW-0539">Nucleus</keyword>
<comment type="subcellular location">
    <subcellularLocation>
        <location evidence="7">Nucleus</location>
        <location evidence="7">Nucleolus</location>
    </subcellularLocation>
    <subcellularLocation>
        <location evidence="7">Nucleus</location>
        <location evidence="7">Nucleoplasm</location>
    </subcellularLocation>
</comment>
<feature type="compositionally biased region" description="Acidic residues" evidence="9">
    <location>
        <begin position="67"/>
        <end position="77"/>
    </location>
</feature>
<dbReference type="PANTHER" id="PTHR17605:SF0">
    <property type="entry name" value="RIBOSOME BIOGENESIS PROTEIN BOP1"/>
    <property type="match status" value="1"/>
</dbReference>
<dbReference type="InterPro" id="IPR019775">
    <property type="entry name" value="WD40_repeat_CS"/>
</dbReference>
<protein>
    <recommendedName>
        <fullName evidence="7">Ribosome biogenesis protein BOP1 homolog</fullName>
    </recommendedName>
</protein>
<feature type="compositionally biased region" description="Acidic residues" evidence="9">
    <location>
        <begin position="91"/>
        <end position="147"/>
    </location>
</feature>
<evidence type="ECO:0000256" key="3">
    <source>
        <dbReference type="ARBA" id="ARBA00022574"/>
    </source>
</evidence>
<feature type="region of interest" description="Disordered" evidence="9">
    <location>
        <begin position="1"/>
        <end position="191"/>
    </location>
</feature>
<dbReference type="GO" id="GO:0005654">
    <property type="term" value="C:nucleoplasm"/>
    <property type="evidence" value="ECO:0007669"/>
    <property type="project" value="UniProtKB-SubCell"/>
</dbReference>
<dbReference type="HAMAP" id="MF_03027">
    <property type="entry name" value="BOP1"/>
    <property type="match status" value="1"/>
</dbReference>
<feature type="compositionally biased region" description="Basic and acidic residues" evidence="9">
    <location>
        <begin position="148"/>
        <end position="170"/>
    </location>
</feature>
<dbReference type="GO" id="GO:0000466">
    <property type="term" value="P:maturation of 5.8S rRNA from tricistronic rRNA transcript (SSU-rRNA, 5.8S rRNA, LSU-rRNA)"/>
    <property type="evidence" value="ECO:0007669"/>
    <property type="project" value="UniProtKB-UniRule"/>
</dbReference>
<evidence type="ECO:0000256" key="8">
    <source>
        <dbReference type="PROSITE-ProRule" id="PRU00221"/>
    </source>
</evidence>
<dbReference type="AlphaFoldDB" id="A0A1I8Q7T4"/>
<feature type="region of interest" description="Disordered" evidence="9">
    <location>
        <begin position="203"/>
        <end position="223"/>
    </location>
</feature>
<dbReference type="KEGG" id="scac:106091951"/>
<evidence type="ECO:0000256" key="9">
    <source>
        <dbReference type="SAM" id="MobiDB-lite"/>
    </source>
</evidence>
<feature type="compositionally biased region" description="Basic residues" evidence="9">
    <location>
        <begin position="1"/>
        <end position="10"/>
    </location>
</feature>
<keyword evidence="1 7" id="KW-0690">Ribosome biogenesis</keyword>
<keyword evidence="4" id="KW-0677">Repeat</keyword>
<gene>
    <name evidence="11" type="primary">106091951</name>
</gene>
<sequence length="848" mass="97704">MAKKTNKRKVSATATEKKREAPIHEKYESDSNSDEEEEQDLLQKVNEAEGDNTDDEGIDQNYLSDDSILEFESDDDGNYTSKKSAKQTENGNEDTEDNEDDGNEEDDEEDSIDEADIEDISGDEEDDDDEEEDDDDDDDDQSSDDEVEAIKGKTKAIEENKLLTKKEKTKPQASTSKSADPAKALNDFSNELKKVKRGKISGTDTKTSYHEYENSDTSDEEDIRNTVGNIPMHWYDDYKHIGYDWDAKKIIKPPKGDQIDDFLRKIEDPNFWRTVKDPQTGQEVVLTDADIELIKRINSGRIPNQDHNEYAPWIEWFTSEVEKMPIKNVPDHKRSFLPSVSEKKKVGRMVHALKMGWMKTMEELEKEKKAKRGPKFYMLWETDTSREDMRRIHDPVSAPKRDLPGHAESYNPPPEYLFDEKEQKEWLKLKDEPHKRKLHFMPQKYRSLREVPAYPRYLRERFLRCLDLYLCPRARRVKLNIDAEYLIPKLPSPKDLQPFPTVESLVYKGHTDLVRSVSVEPKGEYIVSGSDDKTVKIWEIATGRCIRTIETDDVVRCVAWCPNAKLSIIAVASGNRLLLINPKVGDKMLVKKTDDLLSEEPQIDSLESERIKTAVQWSKAEAAEQEKGVRLVITHFKPIRQVTWHGRGDYVATVMPEGANRSALIHQLSKRRSQIPFAKSKGLIQCVLFHPIKPCLFVATQHNIRIYDLVKQELIKKLLTNSKWISGMAIHPKGDNLLVSTYDKKILWFDLDLSTKPYQTMRLHKNAVRSVAYHLRYPLFASASDDQSVIVSHGMVYNDLLQNPLIVPLKKLQTHEKREEFGVLDVAWHPVQPWIFSTGADATIRLYT</sequence>
<evidence type="ECO:0000256" key="7">
    <source>
        <dbReference type="HAMAP-Rule" id="MF_03027"/>
    </source>
</evidence>
<dbReference type="GO" id="GO:0030687">
    <property type="term" value="C:preribosome, large subunit precursor"/>
    <property type="evidence" value="ECO:0007669"/>
    <property type="project" value="UniProtKB-UniRule"/>
</dbReference>
<dbReference type="SMART" id="SM01035">
    <property type="entry name" value="BOP1NT"/>
    <property type="match status" value="1"/>
</dbReference>
<dbReference type="PROSITE" id="PS50294">
    <property type="entry name" value="WD_REPEATS_REGION"/>
    <property type="match status" value="1"/>
</dbReference>
<comment type="similarity">
    <text evidence="7">Belongs to the WD repeat BOP1/ERB1 family.</text>
</comment>
<dbReference type="STRING" id="35570.A0A1I8Q7T4"/>
<name>A0A1I8Q7T4_STOCA</name>
<dbReference type="Gene3D" id="2.130.10.10">
    <property type="entry name" value="YVTN repeat-like/Quinoprotein amine dehydrogenase"/>
    <property type="match status" value="1"/>
</dbReference>
<dbReference type="SMART" id="SM00320">
    <property type="entry name" value="WD40"/>
    <property type="match status" value="7"/>
</dbReference>
<dbReference type="InterPro" id="IPR001680">
    <property type="entry name" value="WD40_rpt"/>
</dbReference>
<dbReference type="CDD" id="cd00200">
    <property type="entry name" value="WD40"/>
    <property type="match status" value="1"/>
</dbReference>
<dbReference type="PROSITE" id="PS50082">
    <property type="entry name" value="WD_REPEATS_2"/>
    <property type="match status" value="1"/>
</dbReference>
<comment type="function">
    <text evidence="7">Required for maturation of ribosomal RNAs and formation of the large ribosomal subunit.</text>
</comment>
<comment type="function">
    <text evidence="6">Component of the PeBoW complex, which is required for maturation of 28S and 5.8S ribosomal RNAs and formation of the 60S ribosome.</text>
</comment>
<evidence type="ECO:0000313" key="11">
    <source>
        <dbReference type="EnsemblMetazoa" id="SCAU014681-PA"/>
    </source>
</evidence>
<dbReference type="PROSITE" id="PS00678">
    <property type="entry name" value="WD_REPEATS_1"/>
    <property type="match status" value="1"/>
</dbReference>
<feature type="repeat" description="WD" evidence="8">
    <location>
        <begin position="507"/>
        <end position="548"/>
    </location>
</feature>
<organism evidence="11 12">
    <name type="scientific">Stomoxys calcitrans</name>
    <name type="common">Stable fly</name>
    <name type="synonym">Conops calcitrans</name>
    <dbReference type="NCBI Taxonomy" id="35570"/>
    <lineage>
        <taxon>Eukaryota</taxon>
        <taxon>Metazoa</taxon>
        <taxon>Ecdysozoa</taxon>
        <taxon>Arthropoda</taxon>
        <taxon>Hexapoda</taxon>
        <taxon>Insecta</taxon>
        <taxon>Pterygota</taxon>
        <taxon>Neoptera</taxon>
        <taxon>Endopterygota</taxon>
        <taxon>Diptera</taxon>
        <taxon>Brachycera</taxon>
        <taxon>Muscomorpha</taxon>
        <taxon>Muscoidea</taxon>
        <taxon>Muscidae</taxon>
        <taxon>Stomoxys</taxon>
    </lineage>
</organism>
<dbReference type="GO" id="GO:0000463">
    <property type="term" value="P:maturation of LSU-rRNA from tricistronic rRNA transcript (SSU-rRNA, 5.8S rRNA, LSU-rRNA)"/>
    <property type="evidence" value="ECO:0007669"/>
    <property type="project" value="UniProtKB-UniRule"/>
</dbReference>
<dbReference type="PANTHER" id="PTHR17605">
    <property type="entry name" value="RIBOSOME BIOGENESIS PROTEIN BOP1 BLOCK OF PROLIFERATION 1 PROTEIN"/>
    <property type="match status" value="1"/>
</dbReference>
<dbReference type="SUPFAM" id="SSF50978">
    <property type="entry name" value="WD40 repeat-like"/>
    <property type="match status" value="1"/>
</dbReference>
<dbReference type="Pfam" id="PF00400">
    <property type="entry name" value="WD40"/>
    <property type="match status" value="3"/>
</dbReference>
<feature type="compositionally biased region" description="Basic and acidic residues" evidence="9">
    <location>
        <begin position="15"/>
        <end position="29"/>
    </location>
</feature>
<feature type="compositionally biased region" description="Acidic residues" evidence="9">
    <location>
        <begin position="31"/>
        <end position="40"/>
    </location>
</feature>
<evidence type="ECO:0000256" key="1">
    <source>
        <dbReference type="ARBA" id="ARBA00022517"/>
    </source>
</evidence>
<evidence type="ECO:0000256" key="5">
    <source>
        <dbReference type="ARBA" id="ARBA00023242"/>
    </source>
</evidence>